<dbReference type="CDD" id="cd01129">
    <property type="entry name" value="PulE-GspE-like"/>
    <property type="match status" value="1"/>
</dbReference>
<dbReference type="EMBL" id="CABPRW010000018">
    <property type="protein sequence ID" value="VVE53318.1"/>
    <property type="molecule type" value="Genomic_DNA"/>
</dbReference>
<gene>
    <name evidence="5" type="ORF">PFI31113_04821</name>
</gene>
<evidence type="ECO:0000256" key="1">
    <source>
        <dbReference type="ARBA" id="ARBA00006611"/>
    </source>
</evidence>
<dbReference type="SUPFAM" id="SSF52540">
    <property type="entry name" value="P-loop containing nucleoside triphosphate hydrolases"/>
    <property type="match status" value="1"/>
</dbReference>
<evidence type="ECO:0000313" key="6">
    <source>
        <dbReference type="Proteomes" id="UP000382577"/>
    </source>
</evidence>
<evidence type="ECO:0000313" key="5">
    <source>
        <dbReference type="EMBL" id="VVE53318.1"/>
    </source>
</evidence>
<dbReference type="InterPro" id="IPR001482">
    <property type="entry name" value="T2SS/T4SS_dom"/>
</dbReference>
<comment type="similarity">
    <text evidence="1">Belongs to the GSP E family.</text>
</comment>
<feature type="domain" description="Bacterial type II secretion system protein E" evidence="4">
    <location>
        <begin position="321"/>
        <end position="335"/>
    </location>
</feature>
<keyword evidence="3" id="KW-0067">ATP-binding</keyword>
<evidence type="ECO:0000256" key="3">
    <source>
        <dbReference type="ARBA" id="ARBA00022840"/>
    </source>
</evidence>
<proteinExistence type="inferred from homology"/>
<accession>A0A5E4YXZ4</accession>
<dbReference type="GO" id="GO:0016887">
    <property type="term" value="F:ATP hydrolysis activity"/>
    <property type="evidence" value="ECO:0007669"/>
    <property type="project" value="TreeGrafter"/>
</dbReference>
<sequence length="513" mass="56686">MSKMTYEDILELVRSGAQVLSDSADALGVDVENRSLMCCIKVQAKVAVLVVSASHVLEPHVLSYQETLRRRGYTFSRIQCSMQEIQELYRVSRRDLDAEAGNETEWQSRVVRLIEKGAGLRASDVHITVRRDHCDVRCRINGELVLLEQLRPADGLRVCATIYQSMCDVAEPTFKPHQAQRARMKEEFLSECGLNGARVNTRPLVRGMLMVIRLLYADSGRSSKSLGDLGYFPEQQAMLKSMTRLRSGIVLFSGATGSGKSTTLKVVLEESIKARPTDHILTLEDPPEYEIGGANQSPVMGDRGDAKDEEHVWAMAISDAMRLDPDVIMIGEVRDAITAKMAIRAAMTGHFVWTTIHANDALATLSRLEDEGTPKTLLTDHKLIVGLVNQSLVQVLCDQCKIPLIGNEHCLDAETLERVRRFCVERGVFLQGPGCGGCDHTGVAGRAVVAEIIRTSAGLMQAFGSGHHYQALQYWLEQMDGMSKMRSLIRKIDAGHVDPRAGERVLGPLADDC</sequence>
<dbReference type="GO" id="GO:0005886">
    <property type="term" value="C:plasma membrane"/>
    <property type="evidence" value="ECO:0007669"/>
    <property type="project" value="TreeGrafter"/>
</dbReference>
<dbReference type="GO" id="GO:0005524">
    <property type="term" value="F:ATP binding"/>
    <property type="evidence" value="ECO:0007669"/>
    <property type="project" value="UniProtKB-KW"/>
</dbReference>
<dbReference type="Gene3D" id="3.30.450.90">
    <property type="match status" value="1"/>
</dbReference>
<protein>
    <submittedName>
        <fullName evidence="5">Type ii secretion system protein</fullName>
    </submittedName>
</protein>
<dbReference type="OrthoDB" id="5790493at2"/>
<dbReference type="InterPro" id="IPR027417">
    <property type="entry name" value="P-loop_NTPase"/>
</dbReference>
<dbReference type="Proteomes" id="UP000382577">
    <property type="component" value="Unassembled WGS sequence"/>
</dbReference>
<reference evidence="5 6" key="1">
    <citation type="submission" date="2019-08" db="EMBL/GenBank/DDBJ databases">
        <authorList>
            <person name="Peeters C."/>
        </authorList>
    </citation>
    <scope>NUCLEOTIDE SEQUENCE [LARGE SCALE GENOMIC DNA]</scope>
    <source>
        <strain evidence="5 6">LMG 31113</strain>
    </source>
</reference>
<dbReference type="PROSITE" id="PS00662">
    <property type="entry name" value="T2SP_E"/>
    <property type="match status" value="1"/>
</dbReference>
<dbReference type="Pfam" id="PF00437">
    <property type="entry name" value="T2SSE"/>
    <property type="match status" value="1"/>
</dbReference>
<name>A0A5E4YXZ4_9BURK</name>
<evidence type="ECO:0000259" key="4">
    <source>
        <dbReference type="PROSITE" id="PS00662"/>
    </source>
</evidence>
<dbReference type="RefSeq" id="WP_150601066.1">
    <property type="nucleotide sequence ID" value="NZ_CABPRW010000018.1"/>
</dbReference>
<dbReference type="PANTHER" id="PTHR30258:SF2">
    <property type="entry name" value="COMG OPERON PROTEIN 1"/>
    <property type="match status" value="1"/>
</dbReference>
<dbReference type="PANTHER" id="PTHR30258">
    <property type="entry name" value="TYPE II SECRETION SYSTEM PROTEIN GSPE-RELATED"/>
    <property type="match status" value="1"/>
</dbReference>
<organism evidence="5 6">
    <name type="scientific">Pandoraea fibrosis</name>
    <dbReference type="NCBI Taxonomy" id="1891094"/>
    <lineage>
        <taxon>Bacteria</taxon>
        <taxon>Pseudomonadati</taxon>
        <taxon>Pseudomonadota</taxon>
        <taxon>Betaproteobacteria</taxon>
        <taxon>Burkholderiales</taxon>
        <taxon>Burkholderiaceae</taxon>
        <taxon>Pandoraea</taxon>
    </lineage>
</organism>
<dbReference type="AlphaFoldDB" id="A0A5E4YXZ4"/>
<dbReference type="Gene3D" id="3.40.50.300">
    <property type="entry name" value="P-loop containing nucleotide triphosphate hydrolases"/>
    <property type="match status" value="1"/>
</dbReference>
<evidence type="ECO:0000256" key="2">
    <source>
        <dbReference type="ARBA" id="ARBA00022741"/>
    </source>
</evidence>
<keyword evidence="2" id="KW-0547">Nucleotide-binding</keyword>